<protein>
    <submittedName>
        <fullName evidence="1">Uncharacterized protein</fullName>
    </submittedName>
</protein>
<proteinExistence type="predicted"/>
<sequence>MDHLSVNTFVRAFSAAAGPETALNLGKAAGDYDNTTCTKIAKGVVGVLTLGIGYGIIWLIEHFGNVSPKIDEFRQAASDLYRELECEHKRIQGGEVHAVSIKAGSKTVTFCETASGVEITDGTRLGLLRGATLASVKTKLFKDFADNAAAYGRFHRPVEAVGIRNWEQMNGAGINCSVIHTGDVKLQTMKVKAAVHAQNVTSLTLCPRQPALPDESLVKQFSLSKVRSLRILSVDMNYSFFLTRSQYGELERIVTSNPDLTKVQLHLGSSARTRHAAAPFFPAPNGIELPLLALTTLNKLEELSIDLSHMGNYPERGNIFSILGEAFKRPAFGWIKNLTLSLRCSALSDSDLNALLSGVTKMKKLKIFTLDLRGNGSEKITSSGFAGAFSLIKKMEMLESLELLIPLEEEVNFKQLSAALRSLKYMKKIIVKCGVSSTPYHDEFRAALKEMEGRGVRVTAG</sequence>
<dbReference type="AlphaFoldDB" id="A0A5E5BHX3"/>
<dbReference type="Proteomes" id="UP000335538">
    <property type="component" value="Unassembled WGS sequence"/>
</dbReference>
<evidence type="ECO:0000313" key="1">
    <source>
        <dbReference type="EMBL" id="VVE85811.1"/>
    </source>
</evidence>
<dbReference type="RefSeq" id="WP_150811487.1">
    <property type="nucleotide sequence ID" value="NZ_CABPSR010000035.1"/>
</dbReference>
<dbReference type="Gene3D" id="3.80.10.10">
    <property type="entry name" value="Ribonuclease Inhibitor"/>
    <property type="match status" value="1"/>
</dbReference>
<evidence type="ECO:0000313" key="2">
    <source>
        <dbReference type="Proteomes" id="UP000335538"/>
    </source>
</evidence>
<accession>A0A5E5BHX3</accession>
<dbReference type="InterPro" id="IPR032675">
    <property type="entry name" value="LRR_dom_sf"/>
</dbReference>
<dbReference type="SUPFAM" id="SSF52047">
    <property type="entry name" value="RNI-like"/>
    <property type="match status" value="1"/>
</dbReference>
<organism evidence="1 2">
    <name type="scientific">Pandoraea sputorum</name>
    <dbReference type="NCBI Taxonomy" id="93222"/>
    <lineage>
        <taxon>Bacteria</taxon>
        <taxon>Pseudomonadati</taxon>
        <taxon>Pseudomonadota</taxon>
        <taxon>Betaproteobacteria</taxon>
        <taxon>Burkholderiales</taxon>
        <taxon>Burkholderiaceae</taxon>
        <taxon>Pandoraea</taxon>
    </lineage>
</organism>
<name>A0A5E5BHX3_9BURK</name>
<reference evidence="1 2" key="1">
    <citation type="submission" date="2019-08" db="EMBL/GenBank/DDBJ databases">
        <authorList>
            <person name="Peeters C."/>
        </authorList>
    </citation>
    <scope>NUCLEOTIDE SEQUENCE [LARGE SCALE GENOMIC DNA]</scope>
    <source>
        <strain evidence="1 2">LMG 31121</strain>
    </source>
</reference>
<dbReference type="EMBL" id="CABPSR010000035">
    <property type="protein sequence ID" value="VVE85811.1"/>
    <property type="molecule type" value="Genomic_DNA"/>
</dbReference>
<gene>
    <name evidence="1" type="ORF">PSP31121_05442</name>
</gene>